<keyword evidence="1" id="KW-0489">Methyltransferase</keyword>
<reference evidence="1 2" key="1">
    <citation type="submission" date="2023-12" db="EMBL/GenBank/DDBJ databases">
        <title>Whole genome sequencing of Paenibacillus phoenicis isolated from the Phoenix Mars Lander spacecraft assembly facility.</title>
        <authorList>
            <person name="Garcia A."/>
            <person name="Venkateswaran K."/>
        </authorList>
    </citation>
    <scope>NUCLEOTIDE SEQUENCE [LARGE SCALE GENOMIC DNA]</scope>
    <source>
        <strain evidence="1 2">3PO2SA</strain>
    </source>
</reference>
<sequence>MKLSARLQLIADWLPAGCRFADIGSDHALLPVAAVRSGQAVFAVAGEVNDGPLEAARRQVAEAGETARISVRKGDGLAVIAPGEVDVITIAGMGGALISSILDAGQAKLAGVKRLVLQPNVGGEFVRRWLLEHDWYLAEEAILEEDGKIYEVLMAEAQPDAEVRNAELYRERQLAGGRVSLTRELLLMMGPRLTAAPNEVFFRKWESELRKLEGIRRSVASSTLEASRQKEAELTRLSEQLKEVLACLPKDKQ</sequence>
<dbReference type="PANTHER" id="PTHR38451:SF1">
    <property type="entry name" value="TRNA (ADENINE(22)-N(1))-METHYLTRANSFERASE"/>
    <property type="match status" value="1"/>
</dbReference>
<name>A0ABU5PK00_9BACL</name>
<accession>A0ABU5PK00</accession>
<keyword evidence="1" id="KW-0808">Transferase</keyword>
<dbReference type="InterPro" id="IPR006901">
    <property type="entry name" value="TrmK"/>
</dbReference>
<dbReference type="SUPFAM" id="SSF53335">
    <property type="entry name" value="S-adenosyl-L-methionine-dependent methyltransferases"/>
    <property type="match status" value="1"/>
</dbReference>
<evidence type="ECO:0000313" key="2">
    <source>
        <dbReference type="Proteomes" id="UP001292216"/>
    </source>
</evidence>
<dbReference type="Pfam" id="PF04816">
    <property type="entry name" value="TrmK"/>
    <property type="match status" value="1"/>
</dbReference>
<evidence type="ECO:0000313" key="1">
    <source>
        <dbReference type="EMBL" id="MEA3570284.1"/>
    </source>
</evidence>
<dbReference type="Gene3D" id="1.10.287.1890">
    <property type="match status" value="1"/>
</dbReference>
<keyword evidence="2" id="KW-1185">Reference proteome</keyword>
<dbReference type="EMBL" id="JAYERP010000001">
    <property type="protein sequence ID" value="MEA3570284.1"/>
    <property type="molecule type" value="Genomic_DNA"/>
</dbReference>
<dbReference type="GO" id="GO:0032259">
    <property type="term" value="P:methylation"/>
    <property type="evidence" value="ECO:0007669"/>
    <property type="project" value="UniProtKB-KW"/>
</dbReference>
<dbReference type="GO" id="GO:0008168">
    <property type="term" value="F:methyltransferase activity"/>
    <property type="evidence" value="ECO:0007669"/>
    <property type="project" value="UniProtKB-KW"/>
</dbReference>
<dbReference type="PIRSF" id="PIRSF018637">
    <property type="entry name" value="TrmK"/>
    <property type="match status" value="1"/>
</dbReference>
<protein>
    <submittedName>
        <fullName evidence="1">Class I SAM-dependent methyltransferase</fullName>
        <ecNumber evidence="1">2.1.1.-</ecNumber>
    </submittedName>
</protein>
<dbReference type="PANTHER" id="PTHR38451">
    <property type="entry name" value="TRNA (ADENINE(22)-N(1))-METHYLTRANSFERASE"/>
    <property type="match status" value="1"/>
</dbReference>
<dbReference type="EC" id="2.1.1.-" evidence="1"/>
<proteinExistence type="predicted"/>
<gene>
    <name evidence="1" type="ORF">U9M73_09765</name>
</gene>
<organism evidence="1 2">
    <name type="scientific">Paenibacillus phoenicis</name>
    <dbReference type="NCBI Taxonomy" id="554117"/>
    <lineage>
        <taxon>Bacteria</taxon>
        <taxon>Bacillati</taxon>
        <taxon>Bacillota</taxon>
        <taxon>Bacilli</taxon>
        <taxon>Bacillales</taxon>
        <taxon>Paenibacillaceae</taxon>
        <taxon>Paenibacillus</taxon>
    </lineage>
</organism>
<dbReference type="RefSeq" id="WP_036645658.1">
    <property type="nucleotide sequence ID" value="NZ_CBCSKM010000004.1"/>
</dbReference>
<dbReference type="Gene3D" id="3.40.50.150">
    <property type="entry name" value="Vaccinia Virus protein VP39"/>
    <property type="match status" value="1"/>
</dbReference>
<comment type="caution">
    <text evidence="1">The sequence shown here is derived from an EMBL/GenBank/DDBJ whole genome shotgun (WGS) entry which is preliminary data.</text>
</comment>
<dbReference type="InterPro" id="IPR029063">
    <property type="entry name" value="SAM-dependent_MTases_sf"/>
</dbReference>
<dbReference type="Proteomes" id="UP001292216">
    <property type="component" value="Unassembled WGS sequence"/>
</dbReference>